<dbReference type="InterPro" id="IPR008978">
    <property type="entry name" value="HSP20-like_chaperone"/>
</dbReference>
<sequence>CCGFTVGLFERPSLFHMTVESLLNEGKKTVALREKRPGAGGGGVQRVGDSYCTSVDVSQFEPHDIVVMAYNHHVVVHAQKVLDDGSVSDTFTHKSLFPEDMDPLSVCGALNPDGTLVVTVRRIVAPVLDPPPIYRSEAHL</sequence>
<protein>
    <recommendedName>
        <fullName evidence="3">SHSP domain-containing protein</fullName>
    </recommendedName>
</protein>
<dbReference type="SUPFAM" id="SSF49764">
    <property type="entry name" value="HSP20-like chaperones"/>
    <property type="match status" value="1"/>
</dbReference>
<proteinExistence type="inferred from homology"/>
<evidence type="ECO:0000256" key="2">
    <source>
        <dbReference type="RuleBase" id="RU003616"/>
    </source>
</evidence>
<dbReference type="PANTHER" id="PTHR46907">
    <property type="entry name" value="HEAT SHOCK PROTEIN BETA-7-RELATED"/>
    <property type="match status" value="1"/>
</dbReference>
<dbReference type="OMA" id="HNIVIHA"/>
<reference evidence="4" key="2">
    <citation type="submission" date="2025-08" db="UniProtKB">
        <authorList>
            <consortium name="Ensembl"/>
        </authorList>
    </citation>
    <scope>IDENTIFICATION</scope>
</reference>
<dbReference type="Proteomes" id="UP000472267">
    <property type="component" value="Chromosome 14"/>
</dbReference>
<reference evidence="4" key="3">
    <citation type="submission" date="2025-09" db="UniProtKB">
        <authorList>
            <consortium name="Ensembl"/>
        </authorList>
    </citation>
    <scope>IDENTIFICATION</scope>
</reference>
<comment type="similarity">
    <text evidence="1 2">Belongs to the small heat shock protein (HSP20) family.</text>
</comment>
<reference evidence="4" key="1">
    <citation type="submission" date="2019-06" db="EMBL/GenBank/DDBJ databases">
        <authorList>
            <consortium name="Wellcome Sanger Institute Data Sharing"/>
        </authorList>
    </citation>
    <scope>NUCLEOTIDE SEQUENCE [LARGE SCALE GENOMIC DNA]</scope>
</reference>
<evidence type="ECO:0000313" key="4">
    <source>
        <dbReference type="Ensembl" id="ENSSFAP00005044518.1"/>
    </source>
</evidence>
<evidence type="ECO:0000313" key="5">
    <source>
        <dbReference type="Proteomes" id="UP000472267"/>
    </source>
</evidence>
<dbReference type="Gene3D" id="2.60.40.790">
    <property type="match status" value="1"/>
</dbReference>
<evidence type="ECO:0000256" key="1">
    <source>
        <dbReference type="PROSITE-ProRule" id="PRU00285"/>
    </source>
</evidence>
<feature type="domain" description="SHSP" evidence="3">
    <location>
        <begin position="30"/>
        <end position="139"/>
    </location>
</feature>
<dbReference type="InParanoid" id="A0A672IRK8"/>
<dbReference type="Pfam" id="PF00011">
    <property type="entry name" value="HSP20"/>
    <property type="match status" value="1"/>
</dbReference>
<dbReference type="Ensembl" id="ENSSFAT00005046086.1">
    <property type="protein sequence ID" value="ENSSFAP00005044518.1"/>
    <property type="gene ID" value="ENSSFAG00005021908.1"/>
</dbReference>
<dbReference type="PROSITE" id="PS01031">
    <property type="entry name" value="SHSP"/>
    <property type="match status" value="1"/>
</dbReference>
<dbReference type="PANTHER" id="PTHR46907:SF1">
    <property type="entry name" value="HEAT SHOCK PROTEIN FAMILY B (SMALL) MEMBER 7"/>
    <property type="match status" value="1"/>
</dbReference>
<organism evidence="4 5">
    <name type="scientific">Salarias fasciatus</name>
    <name type="common">Jewelled blenny</name>
    <name type="synonym">Blennius fasciatus</name>
    <dbReference type="NCBI Taxonomy" id="181472"/>
    <lineage>
        <taxon>Eukaryota</taxon>
        <taxon>Metazoa</taxon>
        <taxon>Chordata</taxon>
        <taxon>Craniata</taxon>
        <taxon>Vertebrata</taxon>
        <taxon>Euteleostomi</taxon>
        <taxon>Actinopterygii</taxon>
        <taxon>Neopterygii</taxon>
        <taxon>Teleostei</taxon>
        <taxon>Neoteleostei</taxon>
        <taxon>Acanthomorphata</taxon>
        <taxon>Ovalentaria</taxon>
        <taxon>Blenniimorphae</taxon>
        <taxon>Blenniiformes</taxon>
        <taxon>Blennioidei</taxon>
        <taxon>Blenniidae</taxon>
        <taxon>Salariinae</taxon>
        <taxon>Salarias</taxon>
    </lineage>
</organism>
<evidence type="ECO:0000259" key="3">
    <source>
        <dbReference type="PROSITE" id="PS01031"/>
    </source>
</evidence>
<dbReference type="InterPro" id="IPR002068">
    <property type="entry name" value="A-crystallin/Hsp20_dom"/>
</dbReference>
<keyword evidence="5" id="KW-1185">Reference proteome</keyword>
<name>A0A672IRK8_SALFA</name>
<dbReference type="AlphaFoldDB" id="A0A672IRK8"/>
<accession>A0A672IRK8</accession>